<dbReference type="PROSITE" id="PS50995">
    <property type="entry name" value="HTH_MARR_2"/>
    <property type="match status" value="1"/>
</dbReference>
<dbReference type="SMART" id="SM00347">
    <property type="entry name" value="HTH_MARR"/>
    <property type="match status" value="1"/>
</dbReference>
<dbReference type="AlphaFoldDB" id="A0A1H6E3T7"/>
<dbReference type="RefSeq" id="WP_103890148.1">
    <property type="nucleotide sequence ID" value="NZ_FNVU01000024.1"/>
</dbReference>
<dbReference type="InterPro" id="IPR036390">
    <property type="entry name" value="WH_DNA-bd_sf"/>
</dbReference>
<dbReference type="PANTHER" id="PTHR39515:SF2">
    <property type="entry name" value="HTH-TYPE TRANSCRIPTIONAL REGULATOR RV0880"/>
    <property type="match status" value="1"/>
</dbReference>
<accession>A0A1H6E3T7</accession>
<dbReference type="Gene3D" id="1.10.10.10">
    <property type="entry name" value="Winged helix-like DNA-binding domain superfamily/Winged helix DNA-binding domain"/>
    <property type="match status" value="1"/>
</dbReference>
<organism evidence="3 4">
    <name type="scientific">Actinacidiphila yanglinensis</name>
    <dbReference type="NCBI Taxonomy" id="310779"/>
    <lineage>
        <taxon>Bacteria</taxon>
        <taxon>Bacillati</taxon>
        <taxon>Actinomycetota</taxon>
        <taxon>Actinomycetes</taxon>
        <taxon>Kitasatosporales</taxon>
        <taxon>Streptomycetaceae</taxon>
        <taxon>Actinacidiphila</taxon>
    </lineage>
</organism>
<proteinExistence type="predicted"/>
<dbReference type="EMBL" id="FNVU01000024">
    <property type="protein sequence ID" value="SEG91676.1"/>
    <property type="molecule type" value="Genomic_DNA"/>
</dbReference>
<evidence type="ECO:0000256" key="1">
    <source>
        <dbReference type="SAM" id="MobiDB-lite"/>
    </source>
</evidence>
<dbReference type="SUPFAM" id="SSF46785">
    <property type="entry name" value="Winged helix' DNA-binding domain"/>
    <property type="match status" value="1"/>
</dbReference>
<feature type="region of interest" description="Disordered" evidence="1">
    <location>
        <begin position="139"/>
        <end position="173"/>
    </location>
</feature>
<dbReference type="Pfam" id="PF12802">
    <property type="entry name" value="MarR_2"/>
    <property type="match status" value="1"/>
</dbReference>
<reference evidence="3 4" key="1">
    <citation type="submission" date="2016-10" db="EMBL/GenBank/DDBJ databases">
        <authorList>
            <person name="de Groot N.N."/>
        </authorList>
    </citation>
    <scope>NUCLEOTIDE SEQUENCE [LARGE SCALE GENOMIC DNA]</scope>
    <source>
        <strain evidence="3 4">CGMCC 4.2023</strain>
    </source>
</reference>
<keyword evidence="4" id="KW-1185">Reference proteome</keyword>
<dbReference type="InterPro" id="IPR000835">
    <property type="entry name" value="HTH_MarR-typ"/>
</dbReference>
<gene>
    <name evidence="3" type="ORF">SAMN05216223_12449</name>
</gene>
<evidence type="ECO:0000313" key="4">
    <source>
        <dbReference type="Proteomes" id="UP000236754"/>
    </source>
</evidence>
<sequence>MEDREVLRLRGQMRQLQRRLRREGGPTHGVSRTARQVLAAADRMPDAQPRRLAGELQMTSSNVAAALRELEAAGFVSRSRDVADARRVLVSVTPAGRAAVAGTRSERDTWLGRAVEALLDPEEQQVLIAAGTLLERLAGFEPTGAAGPEEDDPVRRPNSPAMAAGPGRTDAAS</sequence>
<dbReference type="InterPro" id="IPR052526">
    <property type="entry name" value="HTH-type_Bedaq_tolerance"/>
</dbReference>
<dbReference type="PANTHER" id="PTHR39515">
    <property type="entry name" value="CONSERVED PROTEIN"/>
    <property type="match status" value="1"/>
</dbReference>
<dbReference type="InterPro" id="IPR036388">
    <property type="entry name" value="WH-like_DNA-bd_sf"/>
</dbReference>
<dbReference type="Gene3D" id="1.10.287.100">
    <property type="match status" value="1"/>
</dbReference>
<protein>
    <submittedName>
        <fullName evidence="3">Transcriptional regulator, MarR family</fullName>
    </submittedName>
</protein>
<dbReference type="Proteomes" id="UP000236754">
    <property type="component" value="Unassembled WGS sequence"/>
</dbReference>
<dbReference type="OrthoDB" id="5148120at2"/>
<evidence type="ECO:0000259" key="2">
    <source>
        <dbReference type="PROSITE" id="PS50995"/>
    </source>
</evidence>
<name>A0A1H6E3T7_9ACTN</name>
<dbReference type="GO" id="GO:0003700">
    <property type="term" value="F:DNA-binding transcription factor activity"/>
    <property type="evidence" value="ECO:0007669"/>
    <property type="project" value="InterPro"/>
</dbReference>
<evidence type="ECO:0000313" key="3">
    <source>
        <dbReference type="EMBL" id="SEG91676.1"/>
    </source>
</evidence>
<feature type="domain" description="HTH marR-type" evidence="2">
    <location>
        <begin position="2"/>
        <end position="136"/>
    </location>
</feature>